<organism evidence="1 2">
    <name type="scientific">Alternaria gaisen</name>
    <dbReference type="NCBI Taxonomy" id="167740"/>
    <lineage>
        <taxon>Eukaryota</taxon>
        <taxon>Fungi</taxon>
        <taxon>Dikarya</taxon>
        <taxon>Ascomycota</taxon>
        <taxon>Pezizomycotina</taxon>
        <taxon>Dothideomycetes</taxon>
        <taxon>Pleosporomycetidae</taxon>
        <taxon>Pleosporales</taxon>
        <taxon>Pleosporineae</taxon>
        <taxon>Pleosporaceae</taxon>
        <taxon>Alternaria</taxon>
        <taxon>Alternaria sect. Alternaria</taxon>
    </lineage>
</organism>
<dbReference type="EMBL" id="PDWZ02000001">
    <property type="protein sequence ID" value="KAB2109918.1"/>
    <property type="molecule type" value="Genomic_DNA"/>
</dbReference>
<dbReference type="Proteomes" id="UP000293547">
    <property type="component" value="Unassembled WGS sequence"/>
</dbReference>
<reference evidence="1 2" key="1">
    <citation type="journal article" date="2019" name="bioRxiv">
        <title>Genomics, evolutionary history and diagnostics of the Alternaria alternata species group including apple and Asian pear pathotypes.</title>
        <authorList>
            <person name="Armitage A.D."/>
            <person name="Cockerton H.M."/>
            <person name="Sreenivasaprasad S."/>
            <person name="Woodhall J.W."/>
            <person name="Lane C.R."/>
            <person name="Harrison R.J."/>
            <person name="Clarkson J.P."/>
        </authorList>
    </citation>
    <scope>NUCLEOTIDE SEQUENCE [LARGE SCALE GENOMIC DNA]</scope>
    <source>
        <strain evidence="1 2">FERA 650</strain>
    </source>
</reference>
<proteinExistence type="predicted"/>
<gene>
    <name evidence="1" type="ORF">AG0111_0g1517</name>
</gene>
<name>A0ACB6FZR5_9PLEO</name>
<protein>
    <submittedName>
        <fullName evidence="1">Uncharacterized protein</fullName>
    </submittedName>
</protein>
<comment type="caution">
    <text evidence="1">The sequence shown here is derived from an EMBL/GenBank/DDBJ whole genome shotgun (WGS) entry which is preliminary data.</text>
</comment>
<accession>A0ACB6FZR5</accession>
<evidence type="ECO:0000313" key="2">
    <source>
        <dbReference type="Proteomes" id="UP000293547"/>
    </source>
</evidence>
<keyword evidence="2" id="KW-1185">Reference proteome</keyword>
<evidence type="ECO:0000313" key="1">
    <source>
        <dbReference type="EMBL" id="KAB2109918.1"/>
    </source>
</evidence>
<sequence>MHKIQGDGYNVGTRLSSYHGTIDAPAIRFFTWSRKHTSFTPIQLPIKQVHGNPPPIYRQFGAMMDMEWELVSRRRYAAHFSLCVLTVYISNLIAQTPFPTAMIWGGAPYIGLIVSLATQFGPPGVPASQMYCTITAVMLLYLNKAATALGKAAEPTFDNTGLQHHAVHFAIAFFVLSELEYRRQYIMTKGMEHFRSYPLEFLLADIDHTFDVSRHPSQPRPYNGFTVHVCDRQLQCLLQHKKPVGSLTGPWGSIQIRASGQLYHGLGISSGFGSSS</sequence>